<proteinExistence type="inferred from homology"/>
<dbReference type="InterPro" id="IPR006358">
    <property type="entry name" value="Tscrpt_elong_fac_GreB"/>
</dbReference>
<keyword evidence="3 4" id="KW-0804">Transcription</keyword>
<keyword evidence="1 4" id="KW-0805">Transcription regulation</keyword>
<dbReference type="FunFam" id="3.10.50.30:FF:000001">
    <property type="entry name" value="Transcription elongation factor GreA"/>
    <property type="match status" value="1"/>
</dbReference>
<dbReference type="InterPro" id="IPR023459">
    <property type="entry name" value="Tscrpt_elong_fac_GreA/B_fam"/>
</dbReference>
<dbReference type="PANTHER" id="PTHR30437:SF6">
    <property type="entry name" value="TRANSCRIPTION ELONGATION FACTOR GREB"/>
    <property type="match status" value="1"/>
</dbReference>
<evidence type="ECO:0000256" key="2">
    <source>
        <dbReference type="ARBA" id="ARBA00023125"/>
    </source>
</evidence>
<dbReference type="InterPro" id="IPR036805">
    <property type="entry name" value="Tscrpt_elong_fac_GreA/B_N_sf"/>
</dbReference>
<comment type="similarity">
    <text evidence="4">Belongs to the GreA/GreB family. GreB subfamily.</text>
</comment>
<dbReference type="NCBIfam" id="NF002506">
    <property type="entry name" value="PRK01885.1"/>
    <property type="match status" value="1"/>
</dbReference>
<feature type="domain" description="Transcription elongation factor GreA/GreB N-terminal" evidence="6">
    <location>
        <begin position="6"/>
        <end position="76"/>
    </location>
</feature>
<dbReference type="PROSITE" id="PS00829">
    <property type="entry name" value="GREAB_1"/>
    <property type="match status" value="1"/>
</dbReference>
<dbReference type="GO" id="GO:0032784">
    <property type="term" value="P:regulation of DNA-templated transcription elongation"/>
    <property type="evidence" value="ECO:0007669"/>
    <property type="project" value="UniProtKB-UniRule"/>
</dbReference>
<dbReference type="GO" id="GO:0070063">
    <property type="term" value="F:RNA polymerase binding"/>
    <property type="evidence" value="ECO:0007669"/>
    <property type="project" value="InterPro"/>
</dbReference>
<dbReference type="GO" id="GO:0006354">
    <property type="term" value="P:DNA-templated transcription elongation"/>
    <property type="evidence" value="ECO:0007669"/>
    <property type="project" value="TreeGrafter"/>
</dbReference>
<reference evidence="8" key="1">
    <citation type="submission" date="2014-12" db="EMBL/GenBank/DDBJ databases">
        <authorList>
            <person name="Salcher M.M."/>
        </authorList>
    </citation>
    <scope>NUCLEOTIDE SEQUENCE [LARGE SCALE GENOMIC DNA]</scope>
    <source>
        <strain evidence="8">MMS-10A-171</strain>
    </source>
</reference>
<dbReference type="GO" id="GO:0003677">
    <property type="term" value="F:DNA binding"/>
    <property type="evidence" value="ECO:0007669"/>
    <property type="project" value="UniProtKB-UniRule"/>
</dbReference>
<dbReference type="EMBL" id="LN827929">
    <property type="protein sequence ID" value="CEZ19567.1"/>
    <property type="molecule type" value="Genomic_DNA"/>
</dbReference>
<dbReference type="InterPro" id="IPR036953">
    <property type="entry name" value="GreA/GreB_C_sf"/>
</dbReference>
<sequence length="161" mass="18375">MAERKNYITKHGYQSLKDELDFLVKVDRPKVVADVSWAASNGDRSENGDYIYGKKRLRQIDARAKFLFGRIDEAVVIDPSSQEQQDKIFFGAWITLLNESDDSEHHFRIVGQDEIDTEKGFISWVSPIAKALLGKNLDDEVKVETPGGLVNFRIIDVSYHE</sequence>
<dbReference type="InterPro" id="IPR028624">
    <property type="entry name" value="Tscrpt_elong_fac_GreA/B"/>
</dbReference>
<evidence type="ECO:0000313" key="7">
    <source>
        <dbReference type="EMBL" id="CEZ19567.1"/>
    </source>
</evidence>
<evidence type="ECO:0000256" key="4">
    <source>
        <dbReference type="HAMAP-Rule" id="MF_00930"/>
    </source>
</evidence>
<dbReference type="GO" id="GO:0003746">
    <property type="term" value="F:translation elongation factor activity"/>
    <property type="evidence" value="ECO:0007669"/>
    <property type="project" value="UniProtKB-KW"/>
</dbReference>
<evidence type="ECO:0000259" key="6">
    <source>
        <dbReference type="Pfam" id="PF03449"/>
    </source>
</evidence>
<evidence type="ECO:0000259" key="5">
    <source>
        <dbReference type="Pfam" id="PF01272"/>
    </source>
</evidence>
<protein>
    <recommendedName>
        <fullName evidence="4">Transcription elongation factor GreB</fullName>
    </recommendedName>
    <alternativeName>
        <fullName evidence="4">Transcript cleavage factor GreB</fullName>
    </alternativeName>
</protein>
<dbReference type="HAMAP" id="MF_00105">
    <property type="entry name" value="GreA_GreB"/>
    <property type="match status" value="1"/>
</dbReference>
<dbReference type="InterPro" id="IPR001437">
    <property type="entry name" value="Tscrpt_elong_fac_GreA/B_C"/>
</dbReference>
<dbReference type="PIRSF" id="PIRSF006092">
    <property type="entry name" value="GreA_GreB"/>
    <property type="match status" value="1"/>
</dbReference>
<dbReference type="OrthoDB" id="5511940at2"/>
<organism evidence="7 8">
    <name type="scientific">Candidatus Methylopumilus planktonicus</name>
    <dbReference type="NCBI Taxonomy" id="1581557"/>
    <lineage>
        <taxon>Bacteria</taxon>
        <taxon>Pseudomonadati</taxon>
        <taxon>Pseudomonadota</taxon>
        <taxon>Betaproteobacteria</taxon>
        <taxon>Nitrosomonadales</taxon>
        <taxon>Methylophilaceae</taxon>
        <taxon>Candidatus Methylopumilus</taxon>
    </lineage>
</organism>
<feature type="domain" description="Transcription elongation factor GreA/GreB C-terminal" evidence="5">
    <location>
        <begin position="84"/>
        <end position="159"/>
    </location>
</feature>
<dbReference type="InterPro" id="IPR022691">
    <property type="entry name" value="Tscrpt_elong_fac_GreA/B_N"/>
</dbReference>
<evidence type="ECO:0000256" key="3">
    <source>
        <dbReference type="ARBA" id="ARBA00023163"/>
    </source>
</evidence>
<name>A0A0D6EVB2_9PROT</name>
<dbReference type="PANTHER" id="PTHR30437">
    <property type="entry name" value="TRANSCRIPTION ELONGATION FACTOR GREA"/>
    <property type="match status" value="1"/>
</dbReference>
<dbReference type="PROSITE" id="PS00830">
    <property type="entry name" value="GREAB_2"/>
    <property type="match status" value="1"/>
</dbReference>
<dbReference type="NCBIfam" id="TIGR01461">
    <property type="entry name" value="greB"/>
    <property type="match status" value="1"/>
</dbReference>
<dbReference type="KEGG" id="mbat:BN1208_0681"/>
<keyword evidence="8" id="KW-1185">Reference proteome</keyword>
<evidence type="ECO:0000313" key="8">
    <source>
        <dbReference type="Proteomes" id="UP000064007"/>
    </source>
</evidence>
<keyword evidence="7" id="KW-0648">Protein biosynthesis</keyword>
<dbReference type="RefSeq" id="WP_046487881.1">
    <property type="nucleotide sequence ID" value="NZ_LN827929.1"/>
</dbReference>
<dbReference type="AlphaFoldDB" id="A0A0D6EVB2"/>
<dbReference type="Pfam" id="PF01272">
    <property type="entry name" value="GreA_GreB"/>
    <property type="match status" value="1"/>
</dbReference>
<dbReference type="Gene3D" id="1.10.287.180">
    <property type="entry name" value="Transcription elongation factor, GreA/GreB, N-terminal domain"/>
    <property type="match status" value="1"/>
</dbReference>
<dbReference type="InterPro" id="IPR018151">
    <property type="entry name" value="TF_GreA/GreB_CS"/>
</dbReference>
<keyword evidence="2 4" id="KW-0238">DNA-binding</keyword>
<dbReference type="Gene3D" id="3.10.50.30">
    <property type="entry name" value="Transcription elongation factor, GreA/GreB, C-terminal domain"/>
    <property type="match status" value="1"/>
</dbReference>
<keyword evidence="7" id="KW-0251">Elongation factor</keyword>
<evidence type="ECO:0000256" key="1">
    <source>
        <dbReference type="ARBA" id="ARBA00023015"/>
    </source>
</evidence>
<accession>A0A0D6EVB2</accession>
<dbReference type="HAMAP" id="MF_00930">
    <property type="entry name" value="GreB"/>
    <property type="match status" value="1"/>
</dbReference>
<dbReference type="Pfam" id="PF03449">
    <property type="entry name" value="GreA_GreB_N"/>
    <property type="match status" value="1"/>
</dbReference>
<dbReference type="FunFam" id="1.10.287.180:FF:000001">
    <property type="entry name" value="Transcription elongation factor GreA"/>
    <property type="match status" value="1"/>
</dbReference>
<dbReference type="SUPFAM" id="SSF46557">
    <property type="entry name" value="GreA transcript cleavage protein, N-terminal domain"/>
    <property type="match status" value="1"/>
</dbReference>
<dbReference type="HOGENOM" id="CLU_101379_3_0_4"/>
<comment type="function">
    <text evidence="4">Necessary for efficient RNA polymerase transcription elongation past template-encoded arresting sites. The arresting sites in DNA have the property of trapping a certain fraction of elongating RNA polymerases that pass through, resulting in locked ternary complexes. Cleavage of the nascent transcript by cleavage factors such as GreA or GreB allows the resumption of elongation from the new 3'terminus. GreB releases sequences of up to 9 nucleotides in length.</text>
</comment>
<dbReference type="SUPFAM" id="SSF54534">
    <property type="entry name" value="FKBP-like"/>
    <property type="match status" value="1"/>
</dbReference>
<dbReference type="Proteomes" id="UP000064007">
    <property type="component" value="Chromosome 1"/>
</dbReference>
<gene>
    <name evidence="4 7" type="primary">greB</name>
    <name evidence="7" type="ORF">BN1208_0681</name>
</gene>
<dbReference type="STRING" id="1581557.BN1208_0681"/>